<evidence type="ECO:0000259" key="10">
    <source>
        <dbReference type="Pfam" id="PF17917"/>
    </source>
</evidence>
<proteinExistence type="predicted"/>
<dbReference type="InterPro" id="IPR043502">
    <property type="entry name" value="DNA/RNA_pol_sf"/>
</dbReference>
<evidence type="ECO:0000256" key="3">
    <source>
        <dbReference type="ARBA" id="ARBA00022695"/>
    </source>
</evidence>
<dbReference type="GO" id="GO:0004190">
    <property type="term" value="F:aspartic-type endopeptidase activity"/>
    <property type="evidence" value="ECO:0007669"/>
    <property type="project" value="UniProtKB-KW"/>
</dbReference>
<evidence type="ECO:0000256" key="9">
    <source>
        <dbReference type="SAM" id="MobiDB-lite"/>
    </source>
</evidence>
<gene>
    <name evidence="11" type="ORF">CTI12_AA367110</name>
</gene>
<keyword evidence="12" id="KW-1185">Reference proteome</keyword>
<dbReference type="OrthoDB" id="1914518at2759"/>
<keyword evidence="7" id="KW-0378">Hydrolase</keyword>
<dbReference type="EMBL" id="PKPP01004950">
    <property type="protein sequence ID" value="PWA62078.1"/>
    <property type="molecule type" value="Genomic_DNA"/>
</dbReference>
<keyword evidence="1" id="KW-0645">Protease</keyword>
<dbReference type="Gene3D" id="3.30.70.270">
    <property type="match status" value="2"/>
</dbReference>
<evidence type="ECO:0000256" key="2">
    <source>
        <dbReference type="ARBA" id="ARBA00022679"/>
    </source>
</evidence>
<accession>A0A2U1MLE8</accession>
<dbReference type="InterPro" id="IPR041373">
    <property type="entry name" value="RT_RNaseH"/>
</dbReference>
<dbReference type="PANTHER" id="PTHR33064:SF37">
    <property type="entry name" value="RIBONUCLEASE H"/>
    <property type="match status" value="1"/>
</dbReference>
<feature type="region of interest" description="Disordered" evidence="9">
    <location>
        <begin position="177"/>
        <end position="210"/>
    </location>
</feature>
<comment type="caution">
    <text evidence="11">The sequence shown here is derived from an EMBL/GenBank/DDBJ whole genome shotgun (WGS) entry which is preliminary data.</text>
</comment>
<organism evidence="11 12">
    <name type="scientific">Artemisia annua</name>
    <name type="common">Sweet wormwood</name>
    <dbReference type="NCBI Taxonomy" id="35608"/>
    <lineage>
        <taxon>Eukaryota</taxon>
        <taxon>Viridiplantae</taxon>
        <taxon>Streptophyta</taxon>
        <taxon>Embryophyta</taxon>
        <taxon>Tracheophyta</taxon>
        <taxon>Spermatophyta</taxon>
        <taxon>Magnoliopsida</taxon>
        <taxon>eudicotyledons</taxon>
        <taxon>Gunneridae</taxon>
        <taxon>Pentapetalae</taxon>
        <taxon>asterids</taxon>
        <taxon>campanulids</taxon>
        <taxon>Asterales</taxon>
        <taxon>Asteraceae</taxon>
        <taxon>Asteroideae</taxon>
        <taxon>Anthemideae</taxon>
        <taxon>Artemisiinae</taxon>
        <taxon>Artemisia</taxon>
    </lineage>
</organism>
<sequence>MIHVKRVLERVKEVGIILSASKSKILKTEIEYLGLEIGKHGVLKLAPHTQEKIMLFPDKLEDRKQIQRFLGCINYIADQGFSKNFAKHRSLLQKKISEKTPWSWGEEDTNAVKLLKKNLTNLPELYNAKNSDFLIIETDASETTWAGCMLAIQNGKNILCLDEFGRIQRAKEEISIPEKEEISIPEKEDHSTSETKHTNHERDKSSYTVQKDKNLSYTDHKCDNNQMLFKETQKLPKKLCKYTSGTFKPAEINYTVHEKEVLAIIRTLNKWKMELLPTRFELRTDSKYATGVYTNWGTVSQIVTGRPYTHRSYPTREEAEKALEEAYKEITMTKRKPESANQISRMMSLERETSFKSRKLNYTDFTACWKRLVEFKEDDFINQYYPRKRQNLGPKAVLLPGINLRQAWELVSLGFADTIYINGKTLEEAKVFPEKLQDAISVYKNFIAKGNEIFLKCYSSYAIFDEDGEMILSSITIAQLGISNGSYAESQSLQGTNFGGKEIYTEGIMGVFDHGRQLGKQGKGDYSKIKVNYMSPTLLVYSKTSKPMTEGDAEAIQKFEEKFHNLDGVFEKAPEELKETLCQRISKVCKSHLCMHCYPNASPVNSPTDSSPQGPEISTIFDE</sequence>
<dbReference type="Pfam" id="PF17917">
    <property type="entry name" value="RT_RNaseH"/>
    <property type="match status" value="1"/>
</dbReference>
<dbReference type="InterPro" id="IPR043128">
    <property type="entry name" value="Rev_trsase/Diguanyl_cyclase"/>
</dbReference>
<evidence type="ECO:0000313" key="11">
    <source>
        <dbReference type="EMBL" id="PWA62078.1"/>
    </source>
</evidence>
<dbReference type="AlphaFoldDB" id="A0A2U1MLE8"/>
<keyword evidence="4" id="KW-0540">Nuclease</keyword>
<keyword evidence="5" id="KW-0064">Aspartyl protease</keyword>
<evidence type="ECO:0000313" key="12">
    <source>
        <dbReference type="Proteomes" id="UP000245207"/>
    </source>
</evidence>
<evidence type="ECO:0000256" key="1">
    <source>
        <dbReference type="ARBA" id="ARBA00022670"/>
    </source>
</evidence>
<keyword evidence="3" id="KW-0548">Nucleotidyltransferase</keyword>
<dbReference type="GO" id="GO:0003964">
    <property type="term" value="F:RNA-directed DNA polymerase activity"/>
    <property type="evidence" value="ECO:0007669"/>
    <property type="project" value="UniProtKB-KW"/>
</dbReference>
<dbReference type="SUPFAM" id="SSF56672">
    <property type="entry name" value="DNA/RNA polymerases"/>
    <property type="match status" value="1"/>
</dbReference>
<feature type="region of interest" description="Disordered" evidence="9">
    <location>
        <begin position="604"/>
        <end position="623"/>
    </location>
</feature>
<keyword evidence="8" id="KW-0695">RNA-directed DNA polymerase</keyword>
<dbReference type="Proteomes" id="UP000245207">
    <property type="component" value="Unassembled WGS sequence"/>
</dbReference>
<dbReference type="PANTHER" id="PTHR33064">
    <property type="entry name" value="POL PROTEIN"/>
    <property type="match status" value="1"/>
</dbReference>
<evidence type="ECO:0000256" key="8">
    <source>
        <dbReference type="ARBA" id="ARBA00022918"/>
    </source>
</evidence>
<feature type="domain" description="Reverse transcriptase RNase H-like" evidence="10">
    <location>
        <begin position="227"/>
        <end position="293"/>
    </location>
</feature>
<dbReference type="InterPro" id="IPR051320">
    <property type="entry name" value="Viral_Replic_Matur_Polypro"/>
</dbReference>
<feature type="compositionally biased region" description="Polar residues" evidence="9">
    <location>
        <begin position="604"/>
        <end position="613"/>
    </location>
</feature>
<keyword evidence="6" id="KW-0255">Endonuclease</keyword>
<protein>
    <submittedName>
        <fullName evidence="11">Enzymatic polyprotein</fullName>
    </submittedName>
</protein>
<keyword evidence="2" id="KW-0808">Transferase</keyword>
<evidence type="ECO:0000256" key="5">
    <source>
        <dbReference type="ARBA" id="ARBA00022750"/>
    </source>
</evidence>
<evidence type="ECO:0000256" key="4">
    <source>
        <dbReference type="ARBA" id="ARBA00022722"/>
    </source>
</evidence>
<evidence type="ECO:0000256" key="6">
    <source>
        <dbReference type="ARBA" id="ARBA00022759"/>
    </source>
</evidence>
<dbReference type="GO" id="GO:0006508">
    <property type="term" value="P:proteolysis"/>
    <property type="evidence" value="ECO:0007669"/>
    <property type="project" value="UniProtKB-KW"/>
</dbReference>
<name>A0A2U1MLE8_ARTAN</name>
<evidence type="ECO:0000256" key="7">
    <source>
        <dbReference type="ARBA" id="ARBA00022801"/>
    </source>
</evidence>
<reference evidence="11 12" key="1">
    <citation type="journal article" date="2018" name="Mol. Plant">
        <title>The genome of Artemisia annua provides insight into the evolution of Asteraceae family and artemisinin biosynthesis.</title>
        <authorList>
            <person name="Shen Q."/>
            <person name="Zhang L."/>
            <person name="Liao Z."/>
            <person name="Wang S."/>
            <person name="Yan T."/>
            <person name="Shi P."/>
            <person name="Liu M."/>
            <person name="Fu X."/>
            <person name="Pan Q."/>
            <person name="Wang Y."/>
            <person name="Lv Z."/>
            <person name="Lu X."/>
            <person name="Zhang F."/>
            <person name="Jiang W."/>
            <person name="Ma Y."/>
            <person name="Chen M."/>
            <person name="Hao X."/>
            <person name="Li L."/>
            <person name="Tang Y."/>
            <person name="Lv G."/>
            <person name="Zhou Y."/>
            <person name="Sun X."/>
            <person name="Brodelius P.E."/>
            <person name="Rose J.K.C."/>
            <person name="Tang K."/>
        </authorList>
    </citation>
    <scope>NUCLEOTIDE SEQUENCE [LARGE SCALE GENOMIC DNA]</scope>
    <source>
        <strain evidence="12">cv. Huhao1</strain>
        <tissue evidence="11">Leaf</tissue>
    </source>
</reference>
<dbReference type="GO" id="GO:0004519">
    <property type="term" value="F:endonuclease activity"/>
    <property type="evidence" value="ECO:0007669"/>
    <property type="project" value="UniProtKB-KW"/>
</dbReference>